<organism evidence="1 2">
    <name type="scientific">Frieseomelitta varia</name>
    <dbReference type="NCBI Taxonomy" id="561572"/>
    <lineage>
        <taxon>Eukaryota</taxon>
        <taxon>Metazoa</taxon>
        <taxon>Ecdysozoa</taxon>
        <taxon>Arthropoda</taxon>
        <taxon>Hexapoda</taxon>
        <taxon>Insecta</taxon>
        <taxon>Pterygota</taxon>
        <taxon>Neoptera</taxon>
        <taxon>Endopterygota</taxon>
        <taxon>Hymenoptera</taxon>
        <taxon>Apocrita</taxon>
        <taxon>Aculeata</taxon>
        <taxon>Apoidea</taxon>
        <taxon>Anthophila</taxon>
        <taxon>Apidae</taxon>
        <taxon>Frieseomelitta</taxon>
    </lineage>
</organism>
<reference evidence="1" key="1">
    <citation type="submission" date="2019-11" db="EMBL/GenBank/DDBJ databases">
        <title>The nuclear and mitochondrial genomes of Frieseomelitta varia - a highly eusocial stingless bee (Meliponini) with a permanently sterile worker caste.</title>
        <authorList>
            <person name="Freitas F.C.P."/>
            <person name="Lourenco A.P."/>
            <person name="Nunes F.M.F."/>
            <person name="Paschoal A.R."/>
            <person name="Abreu F.C.P."/>
            <person name="Barbin F.O."/>
            <person name="Bataglia L."/>
            <person name="Cardoso-Junior C.A.M."/>
            <person name="Cervoni M.S."/>
            <person name="Silva S.R."/>
            <person name="Dalarmi F."/>
            <person name="Del Lama M.A."/>
            <person name="Depintor T.S."/>
            <person name="Ferreira K.M."/>
            <person name="Goria P.S."/>
            <person name="Jaskot M.C."/>
            <person name="Lago D.C."/>
            <person name="Luna-Lucena D."/>
            <person name="Moda L.M."/>
            <person name="Nascimento L."/>
            <person name="Pedrino M."/>
            <person name="Rabico F.O."/>
            <person name="Sanches F.C."/>
            <person name="Santos D.E."/>
            <person name="Santos C.G."/>
            <person name="Vieira J."/>
            <person name="Lopes T.F."/>
            <person name="Barchuk A.R."/>
            <person name="Hartfelder K."/>
            <person name="Simoes Z.L.P."/>
            <person name="Bitondi M.M.G."/>
            <person name="Pinheiro D.G."/>
        </authorList>
    </citation>
    <scope>NUCLEOTIDE SEQUENCE</scope>
    <source>
        <strain evidence="1">USP_RPSP 00005682</strain>
        <tissue evidence="1">Whole individual</tissue>
    </source>
</reference>
<evidence type="ECO:0000313" key="1">
    <source>
        <dbReference type="EMBL" id="KAF3423567.1"/>
    </source>
</evidence>
<proteinExistence type="predicted"/>
<keyword evidence="2" id="KW-1185">Reference proteome</keyword>
<dbReference type="EMBL" id="WNWW01000556">
    <property type="protein sequence ID" value="KAF3423567.1"/>
    <property type="molecule type" value="Genomic_DNA"/>
</dbReference>
<dbReference type="Proteomes" id="UP000655588">
    <property type="component" value="Unassembled WGS sequence"/>
</dbReference>
<sequence>MPYVTSRCEGLTSNEGQEEGDCLLSLLCNVFITLALETKAFLRAMFNSMTRVTSKISICRQRPETPKPPSLYVVNCLPRPCPEPPQCPPSKIKPPPSSVRYCVRCTCDGSTYSPLALIVTITPYTKTA</sequence>
<evidence type="ECO:0000313" key="2">
    <source>
        <dbReference type="Proteomes" id="UP000655588"/>
    </source>
</evidence>
<protein>
    <submittedName>
        <fullName evidence="1">Uncharacterized protein</fullName>
    </submittedName>
</protein>
<dbReference type="AlphaFoldDB" id="A0A833W4G1"/>
<gene>
    <name evidence="1" type="ORF">E2986_12589</name>
</gene>
<name>A0A833W4G1_9HYME</name>
<comment type="caution">
    <text evidence="1">The sequence shown here is derived from an EMBL/GenBank/DDBJ whole genome shotgun (WGS) entry which is preliminary data.</text>
</comment>
<accession>A0A833W4G1</accession>